<keyword evidence="3" id="KW-1185">Reference proteome</keyword>
<dbReference type="EMBL" id="OZ034818">
    <property type="protein sequence ID" value="CAL1389140.1"/>
    <property type="molecule type" value="Genomic_DNA"/>
</dbReference>
<dbReference type="Pfam" id="PF13966">
    <property type="entry name" value="zf-RVT"/>
    <property type="match status" value="1"/>
</dbReference>
<name>A0AAV2EUL7_9ROSI</name>
<proteinExistence type="predicted"/>
<evidence type="ECO:0000313" key="3">
    <source>
        <dbReference type="Proteomes" id="UP001497516"/>
    </source>
</evidence>
<sequence>MWIVLHNRILTIDNLMKRGWTMVNRCNLCCRENESVFHLLVDCDFVNERILMNGSLFASSTLCGGAFAHGKVDKTLGENWLKDVLLVG</sequence>
<dbReference type="InterPro" id="IPR026960">
    <property type="entry name" value="RVT-Znf"/>
</dbReference>
<dbReference type="AlphaFoldDB" id="A0AAV2EUL7"/>
<gene>
    <name evidence="2" type="ORF">LTRI10_LOCUS30022</name>
</gene>
<accession>A0AAV2EUL7</accession>
<reference evidence="2 3" key="1">
    <citation type="submission" date="2024-04" db="EMBL/GenBank/DDBJ databases">
        <authorList>
            <person name="Fracassetti M."/>
        </authorList>
    </citation>
    <scope>NUCLEOTIDE SEQUENCE [LARGE SCALE GENOMIC DNA]</scope>
</reference>
<evidence type="ECO:0000259" key="1">
    <source>
        <dbReference type="Pfam" id="PF13966"/>
    </source>
</evidence>
<evidence type="ECO:0000313" key="2">
    <source>
        <dbReference type="EMBL" id="CAL1389140.1"/>
    </source>
</evidence>
<organism evidence="2 3">
    <name type="scientific">Linum trigynum</name>
    <dbReference type="NCBI Taxonomy" id="586398"/>
    <lineage>
        <taxon>Eukaryota</taxon>
        <taxon>Viridiplantae</taxon>
        <taxon>Streptophyta</taxon>
        <taxon>Embryophyta</taxon>
        <taxon>Tracheophyta</taxon>
        <taxon>Spermatophyta</taxon>
        <taxon>Magnoliopsida</taxon>
        <taxon>eudicotyledons</taxon>
        <taxon>Gunneridae</taxon>
        <taxon>Pentapetalae</taxon>
        <taxon>rosids</taxon>
        <taxon>fabids</taxon>
        <taxon>Malpighiales</taxon>
        <taxon>Linaceae</taxon>
        <taxon>Linum</taxon>
    </lineage>
</organism>
<protein>
    <recommendedName>
        <fullName evidence="1">Reverse transcriptase zinc-binding domain-containing protein</fullName>
    </recommendedName>
</protein>
<dbReference type="Proteomes" id="UP001497516">
    <property type="component" value="Chromosome 5"/>
</dbReference>
<feature type="domain" description="Reverse transcriptase zinc-binding" evidence="1">
    <location>
        <begin position="1"/>
        <end position="47"/>
    </location>
</feature>